<comment type="caution">
    <text evidence="6">The sequence shown here is derived from an EMBL/GenBank/DDBJ whole genome shotgun (WGS) entry which is preliminary data.</text>
</comment>
<dbReference type="Pfam" id="PF01614">
    <property type="entry name" value="IclR_C"/>
    <property type="match status" value="1"/>
</dbReference>
<dbReference type="SUPFAM" id="SSF55781">
    <property type="entry name" value="GAF domain-like"/>
    <property type="match status" value="1"/>
</dbReference>
<dbReference type="Pfam" id="PF09339">
    <property type="entry name" value="HTH_IclR"/>
    <property type="match status" value="1"/>
</dbReference>
<protein>
    <submittedName>
        <fullName evidence="6">IclR family transcriptional regulator</fullName>
    </submittedName>
</protein>
<evidence type="ECO:0000313" key="7">
    <source>
        <dbReference type="Proteomes" id="UP000192769"/>
    </source>
</evidence>
<dbReference type="Gene3D" id="1.10.10.10">
    <property type="entry name" value="Winged helix-like DNA-binding domain superfamily/Winged helix DNA-binding domain"/>
    <property type="match status" value="1"/>
</dbReference>
<keyword evidence="2" id="KW-0238">DNA-binding</keyword>
<dbReference type="InterPro" id="IPR029016">
    <property type="entry name" value="GAF-like_dom_sf"/>
</dbReference>
<accession>A0A1V9DIF4</accession>
<feature type="domain" description="HTH iclR-type" evidence="4">
    <location>
        <begin position="1"/>
        <end position="68"/>
    </location>
</feature>
<dbReference type="InterPro" id="IPR036388">
    <property type="entry name" value="WH-like_DNA-bd_sf"/>
</dbReference>
<evidence type="ECO:0000259" key="4">
    <source>
        <dbReference type="PROSITE" id="PS51077"/>
    </source>
</evidence>
<dbReference type="SUPFAM" id="SSF46785">
    <property type="entry name" value="Winged helix' DNA-binding domain"/>
    <property type="match status" value="1"/>
</dbReference>
<dbReference type="InterPro" id="IPR036390">
    <property type="entry name" value="WH_DNA-bd_sf"/>
</dbReference>
<dbReference type="PROSITE" id="PS51078">
    <property type="entry name" value="ICLR_ED"/>
    <property type="match status" value="1"/>
</dbReference>
<dbReference type="OrthoDB" id="9807558at2"/>
<dbReference type="PANTHER" id="PTHR30136:SF35">
    <property type="entry name" value="HTH-TYPE TRANSCRIPTIONAL REGULATOR RV1719"/>
    <property type="match status" value="1"/>
</dbReference>
<dbReference type="Proteomes" id="UP000192769">
    <property type="component" value="Unassembled WGS sequence"/>
</dbReference>
<dbReference type="GO" id="GO:0003677">
    <property type="term" value="F:DNA binding"/>
    <property type="evidence" value="ECO:0007669"/>
    <property type="project" value="UniProtKB-KW"/>
</dbReference>
<dbReference type="InterPro" id="IPR014757">
    <property type="entry name" value="Tscrpt_reg_IclR_C"/>
</dbReference>
<dbReference type="PANTHER" id="PTHR30136">
    <property type="entry name" value="HELIX-TURN-HELIX TRANSCRIPTIONAL REGULATOR, ICLR FAMILY"/>
    <property type="match status" value="1"/>
</dbReference>
<dbReference type="EMBL" id="MWUE01000016">
    <property type="protein sequence ID" value="OQP33514.1"/>
    <property type="molecule type" value="Genomic_DNA"/>
</dbReference>
<dbReference type="InterPro" id="IPR005471">
    <property type="entry name" value="Tscrpt_reg_IclR_N"/>
</dbReference>
<evidence type="ECO:0000256" key="2">
    <source>
        <dbReference type="ARBA" id="ARBA00023125"/>
    </source>
</evidence>
<feature type="domain" description="IclR-ED" evidence="5">
    <location>
        <begin position="69"/>
        <end position="250"/>
    </location>
</feature>
<keyword evidence="1" id="KW-0805">Transcription regulation</keyword>
<dbReference type="GO" id="GO:0003700">
    <property type="term" value="F:DNA-binding transcription factor activity"/>
    <property type="evidence" value="ECO:0007669"/>
    <property type="project" value="TreeGrafter"/>
</dbReference>
<evidence type="ECO:0000256" key="3">
    <source>
        <dbReference type="ARBA" id="ARBA00023163"/>
    </source>
</evidence>
<keyword evidence="3" id="KW-0804">Transcription</keyword>
<dbReference type="SMART" id="SM00346">
    <property type="entry name" value="HTH_ICLR"/>
    <property type="match status" value="1"/>
</dbReference>
<dbReference type="RefSeq" id="WP_081139255.1">
    <property type="nucleotide sequence ID" value="NZ_MWUE01000016.1"/>
</dbReference>
<dbReference type="GO" id="GO:0045892">
    <property type="term" value="P:negative regulation of DNA-templated transcription"/>
    <property type="evidence" value="ECO:0007669"/>
    <property type="project" value="TreeGrafter"/>
</dbReference>
<dbReference type="PROSITE" id="PS51077">
    <property type="entry name" value="HTH_ICLR"/>
    <property type="match status" value="1"/>
</dbReference>
<name>A0A1V9DIF4_9GAMM</name>
<gene>
    <name evidence="6" type="ORF">B2J69_10630</name>
</gene>
<dbReference type="Gene3D" id="3.30.450.40">
    <property type="match status" value="1"/>
</dbReference>
<evidence type="ECO:0000256" key="1">
    <source>
        <dbReference type="ARBA" id="ARBA00023015"/>
    </source>
</evidence>
<dbReference type="InterPro" id="IPR050707">
    <property type="entry name" value="HTH_MetabolicPath_Reg"/>
</dbReference>
<organism evidence="6 7">
    <name type="scientific">Pantoea latae</name>
    <dbReference type="NCBI Taxonomy" id="1964541"/>
    <lineage>
        <taxon>Bacteria</taxon>
        <taxon>Pseudomonadati</taxon>
        <taxon>Pseudomonadota</taxon>
        <taxon>Gammaproteobacteria</taxon>
        <taxon>Enterobacterales</taxon>
        <taxon>Erwiniaceae</taxon>
        <taxon>Pantoea</taxon>
    </lineage>
</organism>
<evidence type="ECO:0000259" key="5">
    <source>
        <dbReference type="PROSITE" id="PS51078"/>
    </source>
</evidence>
<reference evidence="6 7" key="1">
    <citation type="submission" date="2017-02" db="EMBL/GenBank/DDBJ databases">
        <title>Whole genome shotgun sequence of Pantoea agglomerans strain AS1 isolated from a cycad, Zamia floridana in Central Florida, USA.</title>
        <authorList>
            <person name="Lata P."/>
            <person name="Govindarajan S."/>
            <person name="Qi F."/>
            <person name="Li J.-L."/>
            <person name="Maurya S.K."/>
            <person name="Sahoo M.K."/>
        </authorList>
    </citation>
    <scope>NUCLEOTIDE SEQUENCE [LARGE SCALE GENOMIC DNA]</scope>
    <source>
        <strain evidence="6 7">AS1</strain>
    </source>
</reference>
<dbReference type="AlphaFoldDB" id="A0A1V9DIF4"/>
<keyword evidence="7" id="KW-1185">Reference proteome</keyword>
<proteinExistence type="predicted"/>
<evidence type="ECO:0000313" key="6">
    <source>
        <dbReference type="EMBL" id="OQP33514.1"/>
    </source>
</evidence>
<sequence>MTTLENAAAVLKLFQQKGVTQGNPGLTFTDVVEALRLPKSTVSRLLATMESQGMLERDAESRCFHIGRVLLSVAGHYLSAPLVDSAAPAMARLADQTGCIGYISRLDGRDLVVMRMFHGRHFTQLVTPPGSRMLAAATSTGRVLLAQLSEEEVRQRYQPDWQPLPPNSPQTLDALCAQLAAIRQQGWSLARNETLPGISSLAVALHNKFHGDTVALCLSFLSREEAPGYPPALLDELRITARDVAEKYGATPD</sequence>